<dbReference type="Pfam" id="PF00186">
    <property type="entry name" value="DHFR_1"/>
    <property type="match status" value="1"/>
</dbReference>
<organism evidence="2 3">
    <name type="scientific">Candidatus Nomurabacteria bacterium GW2011_GWB1_43_7</name>
    <dbReference type="NCBI Taxonomy" id="1618747"/>
    <lineage>
        <taxon>Bacteria</taxon>
        <taxon>Candidatus Nomuraibacteriota</taxon>
    </lineage>
</organism>
<dbReference type="Gene3D" id="3.40.430.10">
    <property type="entry name" value="Dihydrofolate Reductase, subunit A"/>
    <property type="match status" value="1"/>
</dbReference>
<evidence type="ECO:0000313" key="3">
    <source>
        <dbReference type="Proteomes" id="UP000034751"/>
    </source>
</evidence>
<dbReference type="InterPro" id="IPR050765">
    <property type="entry name" value="Riboflavin_Biosynth_HTPR"/>
</dbReference>
<dbReference type="GO" id="GO:0046654">
    <property type="term" value="P:tetrahydrofolate biosynthetic process"/>
    <property type="evidence" value="ECO:0007669"/>
    <property type="project" value="InterPro"/>
</dbReference>
<proteinExistence type="predicted"/>
<dbReference type="Proteomes" id="UP000034751">
    <property type="component" value="Unassembled WGS sequence"/>
</dbReference>
<dbReference type="SUPFAM" id="SSF53597">
    <property type="entry name" value="Dihydrofolate reductase-like"/>
    <property type="match status" value="1"/>
</dbReference>
<dbReference type="InterPro" id="IPR001796">
    <property type="entry name" value="DHFR_dom"/>
</dbReference>
<gene>
    <name evidence="2" type="ORF">UW02_C0006G0032</name>
</gene>
<evidence type="ECO:0000313" key="2">
    <source>
        <dbReference type="EMBL" id="KKT19726.1"/>
    </source>
</evidence>
<dbReference type="PANTHER" id="PTHR38011:SF11">
    <property type="entry name" value="2,5-DIAMINO-6-RIBOSYLAMINO-4(3H)-PYRIMIDINONE 5'-PHOSPHATE REDUCTASE"/>
    <property type="match status" value="1"/>
</dbReference>
<accession>A0A0G1FBI4</accession>
<dbReference type="PANTHER" id="PTHR38011">
    <property type="entry name" value="DIHYDROFOLATE REDUCTASE FAMILY PROTEIN (AFU_ORTHOLOGUE AFUA_8G06820)"/>
    <property type="match status" value="1"/>
</dbReference>
<protein>
    <submittedName>
        <fullName evidence="2">Dihydrofolate reductase</fullName>
    </submittedName>
</protein>
<evidence type="ECO:0000259" key="1">
    <source>
        <dbReference type="Pfam" id="PF00186"/>
    </source>
</evidence>
<comment type="caution">
    <text evidence="2">The sequence shown here is derived from an EMBL/GenBank/DDBJ whole genome shotgun (WGS) entry which is preliminary data.</text>
</comment>
<dbReference type="GO" id="GO:0004146">
    <property type="term" value="F:dihydrofolate reductase activity"/>
    <property type="evidence" value="ECO:0007669"/>
    <property type="project" value="InterPro"/>
</dbReference>
<sequence length="175" mass="20330">MKLSQIKFTAFVASSIDGRIAKNSRSGTDWTSKEDWNFFQNSLSKFDAVVVGYNTYKVAENRIKKRNTIVFTSKVKESKNIGTITFFNPKYSNIPDFFKKMKYKKVAVLGGPRIYEFFLKNKMLHELFVTIEPYVFTSGVPMFLGDKFIKYNFILESVKKLNKKGTVLLKYKYAN</sequence>
<dbReference type="AlphaFoldDB" id="A0A0G1FBI4"/>
<reference evidence="2 3" key="1">
    <citation type="journal article" date="2015" name="Nature">
        <title>rRNA introns, odd ribosomes, and small enigmatic genomes across a large radiation of phyla.</title>
        <authorList>
            <person name="Brown C.T."/>
            <person name="Hug L.A."/>
            <person name="Thomas B.C."/>
            <person name="Sharon I."/>
            <person name="Castelle C.J."/>
            <person name="Singh A."/>
            <person name="Wilkins M.J."/>
            <person name="Williams K.H."/>
            <person name="Banfield J.F."/>
        </authorList>
    </citation>
    <scope>NUCLEOTIDE SEQUENCE [LARGE SCALE GENOMIC DNA]</scope>
</reference>
<dbReference type="STRING" id="1618747.UW02_C0006G0032"/>
<dbReference type="EMBL" id="LCGS01000006">
    <property type="protein sequence ID" value="KKT19726.1"/>
    <property type="molecule type" value="Genomic_DNA"/>
</dbReference>
<dbReference type="InterPro" id="IPR024072">
    <property type="entry name" value="DHFR-like_dom_sf"/>
</dbReference>
<name>A0A0G1FBI4_9BACT</name>
<feature type="domain" description="DHFR" evidence="1">
    <location>
        <begin position="12"/>
        <end position="130"/>
    </location>
</feature>